<comment type="caution">
    <text evidence="1">The sequence shown here is derived from an EMBL/GenBank/DDBJ whole genome shotgun (WGS) entry which is preliminary data.</text>
</comment>
<dbReference type="Proteomes" id="UP001057402">
    <property type="component" value="Chromosome 12"/>
</dbReference>
<evidence type="ECO:0000313" key="1">
    <source>
        <dbReference type="EMBL" id="KAI4302485.1"/>
    </source>
</evidence>
<proteinExistence type="predicted"/>
<dbReference type="EMBL" id="CM042891">
    <property type="protein sequence ID" value="KAI4302485.1"/>
    <property type="molecule type" value="Genomic_DNA"/>
</dbReference>
<accession>A0ACB9KY98</accession>
<gene>
    <name evidence="1" type="ORF">MLD38_038222</name>
</gene>
<protein>
    <submittedName>
        <fullName evidence="1">Uncharacterized protein</fullName>
    </submittedName>
</protein>
<organism evidence="1 2">
    <name type="scientific">Melastoma candidum</name>
    <dbReference type="NCBI Taxonomy" id="119954"/>
    <lineage>
        <taxon>Eukaryota</taxon>
        <taxon>Viridiplantae</taxon>
        <taxon>Streptophyta</taxon>
        <taxon>Embryophyta</taxon>
        <taxon>Tracheophyta</taxon>
        <taxon>Spermatophyta</taxon>
        <taxon>Magnoliopsida</taxon>
        <taxon>eudicotyledons</taxon>
        <taxon>Gunneridae</taxon>
        <taxon>Pentapetalae</taxon>
        <taxon>rosids</taxon>
        <taxon>malvids</taxon>
        <taxon>Myrtales</taxon>
        <taxon>Melastomataceae</taxon>
        <taxon>Melastomatoideae</taxon>
        <taxon>Melastomateae</taxon>
        <taxon>Melastoma</taxon>
    </lineage>
</organism>
<name>A0ACB9KY98_9MYRT</name>
<reference evidence="2" key="1">
    <citation type="journal article" date="2023" name="Front. Plant Sci.">
        <title>Chromosomal-level genome assembly of Melastoma candidum provides insights into trichome evolution.</title>
        <authorList>
            <person name="Zhong Y."/>
            <person name="Wu W."/>
            <person name="Sun C."/>
            <person name="Zou P."/>
            <person name="Liu Y."/>
            <person name="Dai S."/>
            <person name="Zhou R."/>
        </authorList>
    </citation>
    <scope>NUCLEOTIDE SEQUENCE [LARGE SCALE GENOMIC DNA]</scope>
</reference>
<keyword evidence="2" id="KW-1185">Reference proteome</keyword>
<evidence type="ECO:0000313" key="2">
    <source>
        <dbReference type="Proteomes" id="UP001057402"/>
    </source>
</evidence>
<sequence>MSLLQLPAPINPSLTHPARPPPFHFPPVRAFVGIHRQNPIFSPPPAVKERPFAPSTEPRRLLCKPPRGKYIQDDYLVKKLSAEEVQDLVRGKRDVPLVIDFYATWCGPCILMAQELEMLAVEREKNAIIVKVDTDDEYEFARDMQVRGLPTLYFISPDPKKEAIRTEGLIPLQMMRDILDNDM</sequence>